<dbReference type="EMBL" id="JBHSAB010000029">
    <property type="protein sequence ID" value="MFC3909736.1"/>
    <property type="molecule type" value="Genomic_DNA"/>
</dbReference>
<name>A0ABV8CI64_9GAMM</name>
<evidence type="ECO:0000256" key="2">
    <source>
        <dbReference type="ARBA" id="ARBA00023315"/>
    </source>
</evidence>
<dbReference type="Proteomes" id="UP001595758">
    <property type="component" value="Unassembled WGS sequence"/>
</dbReference>
<dbReference type="PROSITE" id="PS51186">
    <property type="entry name" value="GNAT"/>
    <property type="match status" value="1"/>
</dbReference>
<feature type="domain" description="N-acetyltransferase" evidence="3">
    <location>
        <begin position="8"/>
        <end position="144"/>
    </location>
</feature>
<evidence type="ECO:0000313" key="5">
    <source>
        <dbReference type="Proteomes" id="UP001595758"/>
    </source>
</evidence>
<dbReference type="PANTHER" id="PTHR43626">
    <property type="entry name" value="ACYL-COA N-ACYLTRANSFERASE"/>
    <property type="match status" value="1"/>
</dbReference>
<dbReference type="InterPro" id="IPR000182">
    <property type="entry name" value="GNAT_dom"/>
</dbReference>
<dbReference type="CDD" id="cd04301">
    <property type="entry name" value="NAT_SF"/>
    <property type="match status" value="1"/>
</dbReference>
<gene>
    <name evidence="4" type="ORF">ACFORL_11710</name>
</gene>
<reference evidence="5" key="1">
    <citation type="journal article" date="2019" name="Int. J. Syst. Evol. Microbiol.">
        <title>The Global Catalogue of Microorganisms (GCM) 10K type strain sequencing project: providing services to taxonomists for standard genome sequencing and annotation.</title>
        <authorList>
            <consortium name="The Broad Institute Genomics Platform"/>
            <consortium name="The Broad Institute Genome Sequencing Center for Infectious Disease"/>
            <person name="Wu L."/>
            <person name="Ma J."/>
        </authorList>
    </citation>
    <scope>NUCLEOTIDE SEQUENCE [LARGE SCALE GENOMIC DNA]</scope>
    <source>
        <strain evidence="5">CCUG 59858</strain>
    </source>
</reference>
<dbReference type="RefSeq" id="WP_382344239.1">
    <property type="nucleotide sequence ID" value="NZ_JBHSAB010000029.1"/>
</dbReference>
<organism evidence="4 5">
    <name type="scientific">Legionella dresdenensis</name>
    <dbReference type="NCBI Taxonomy" id="450200"/>
    <lineage>
        <taxon>Bacteria</taxon>
        <taxon>Pseudomonadati</taxon>
        <taxon>Pseudomonadota</taxon>
        <taxon>Gammaproteobacteria</taxon>
        <taxon>Legionellales</taxon>
        <taxon>Legionellaceae</taxon>
        <taxon>Legionella</taxon>
    </lineage>
</organism>
<keyword evidence="5" id="KW-1185">Reference proteome</keyword>
<proteinExistence type="predicted"/>
<evidence type="ECO:0000256" key="1">
    <source>
        <dbReference type="ARBA" id="ARBA00022679"/>
    </source>
</evidence>
<dbReference type="InterPro" id="IPR045039">
    <property type="entry name" value="NSI-like"/>
</dbReference>
<dbReference type="GO" id="GO:0016746">
    <property type="term" value="F:acyltransferase activity"/>
    <property type="evidence" value="ECO:0007669"/>
    <property type="project" value="UniProtKB-KW"/>
</dbReference>
<dbReference type="InterPro" id="IPR016181">
    <property type="entry name" value="Acyl_CoA_acyltransferase"/>
</dbReference>
<dbReference type="EC" id="2.3.1.-" evidence="4"/>
<dbReference type="Pfam" id="PF00583">
    <property type="entry name" value="Acetyltransf_1"/>
    <property type="match status" value="1"/>
</dbReference>
<keyword evidence="2 4" id="KW-0012">Acyltransferase</keyword>
<evidence type="ECO:0000313" key="4">
    <source>
        <dbReference type="EMBL" id="MFC3909736.1"/>
    </source>
</evidence>
<dbReference type="Gene3D" id="3.40.630.30">
    <property type="match status" value="1"/>
</dbReference>
<keyword evidence="1 4" id="KW-0808">Transferase</keyword>
<dbReference type="PANTHER" id="PTHR43626:SF4">
    <property type="entry name" value="GCN5-RELATED N-ACETYLTRANSFERASE 2, CHLOROPLASTIC"/>
    <property type="match status" value="1"/>
</dbReference>
<protein>
    <submittedName>
        <fullName evidence="4">GNAT family N-acetyltransferase</fullName>
        <ecNumber evidence="4">2.3.1.-</ecNumber>
    </submittedName>
</protein>
<dbReference type="SUPFAM" id="SSF55729">
    <property type="entry name" value="Acyl-CoA N-acyltransferases (Nat)"/>
    <property type="match status" value="1"/>
</dbReference>
<accession>A0ABV8CI64</accession>
<evidence type="ECO:0000259" key="3">
    <source>
        <dbReference type="PROSITE" id="PS51186"/>
    </source>
</evidence>
<comment type="caution">
    <text evidence="4">The sequence shown here is derived from an EMBL/GenBank/DDBJ whole genome shotgun (WGS) entry which is preliminary data.</text>
</comment>
<sequence length="144" mass="16814">MYNINDFTILDCKTAIDLSEINHLAASVGWGKEFYRTEEQWQTTLASSSHIAYIKKMGQLICFGRLVEDGQMCMFYDICVHPDYQKRYLGTNLMNHLIDKIKHKNYVSIGLFVWQGNSTAAEFYRKFGFEISPAMELKKYMKQV</sequence>